<dbReference type="OrthoDB" id="16747at2759"/>
<evidence type="ECO:0000313" key="2">
    <source>
        <dbReference type="EMBL" id="OAD75880.1"/>
    </source>
</evidence>
<evidence type="ECO:0008006" key="4">
    <source>
        <dbReference type="Google" id="ProtNLM"/>
    </source>
</evidence>
<dbReference type="Pfam" id="PF02515">
    <property type="entry name" value="CoA_transf_3"/>
    <property type="match status" value="1"/>
</dbReference>
<dbReference type="RefSeq" id="XP_018293920.1">
    <property type="nucleotide sequence ID" value="XM_018429461.1"/>
</dbReference>
<dbReference type="GO" id="GO:0008206">
    <property type="term" value="P:bile acid metabolic process"/>
    <property type="evidence" value="ECO:0007669"/>
    <property type="project" value="TreeGrafter"/>
</dbReference>
<dbReference type="SUPFAM" id="SSF89796">
    <property type="entry name" value="CoA-transferase family III (CaiB/BaiF)"/>
    <property type="match status" value="1"/>
</dbReference>
<protein>
    <recommendedName>
        <fullName evidence="4">Alpha-methylacyl-CoA racemase</fullName>
    </recommendedName>
</protein>
<dbReference type="InterPro" id="IPR044855">
    <property type="entry name" value="CoA-Trfase_III_dom3_sf"/>
</dbReference>
<dbReference type="Proteomes" id="UP000077315">
    <property type="component" value="Unassembled WGS sequence"/>
</dbReference>
<gene>
    <name evidence="2" type="ORF">PHYBLDRAFT_132050</name>
</gene>
<reference evidence="3" key="1">
    <citation type="submission" date="2015-06" db="EMBL/GenBank/DDBJ databases">
        <title>Expansion of signal transduction pathways in fungi by whole-genome duplication.</title>
        <authorList>
            <consortium name="DOE Joint Genome Institute"/>
            <person name="Corrochano L.M."/>
            <person name="Kuo A."/>
            <person name="Marcet-Houben M."/>
            <person name="Polaino S."/>
            <person name="Salamov A."/>
            <person name="Villalobos J.M."/>
            <person name="Alvarez M.I."/>
            <person name="Avalos J."/>
            <person name="Benito E.P."/>
            <person name="Benoit I."/>
            <person name="Burger G."/>
            <person name="Camino L.P."/>
            <person name="Canovas D."/>
            <person name="Cerda-Olmedo E."/>
            <person name="Cheng J.-F."/>
            <person name="Dominguez A."/>
            <person name="Elias M."/>
            <person name="Eslava A.P."/>
            <person name="Glaser F."/>
            <person name="Grimwood J."/>
            <person name="Gutierrez G."/>
            <person name="Heitman J."/>
            <person name="Henrissat B."/>
            <person name="Iturriaga E.A."/>
            <person name="Lang B.F."/>
            <person name="Lavin J.L."/>
            <person name="Lee S."/>
            <person name="Li W."/>
            <person name="Lindquist E."/>
            <person name="Lopez-Garcia S."/>
            <person name="Luque E.M."/>
            <person name="Marcos A.T."/>
            <person name="Martin J."/>
            <person name="McCluskey K."/>
            <person name="Medina H.R."/>
            <person name="Miralles-Duran A."/>
            <person name="Miyazaki A."/>
            <person name="Munoz-Torres E."/>
            <person name="Oguiza J.A."/>
            <person name="Ohm R."/>
            <person name="Olmedo M."/>
            <person name="Orejas M."/>
            <person name="Ortiz-Castellanos L."/>
            <person name="Pisabarro A.G."/>
            <person name="Rodriguez-Romero J."/>
            <person name="Ruiz-Herrera J."/>
            <person name="Ruiz-Vazquez R."/>
            <person name="Sanz C."/>
            <person name="Schackwitz W."/>
            <person name="Schmutz J."/>
            <person name="Shahriari M."/>
            <person name="Shelest E."/>
            <person name="Silva-Franco F."/>
            <person name="Soanes D."/>
            <person name="Syed K."/>
            <person name="Tagua V.G."/>
            <person name="Talbot N.J."/>
            <person name="Thon M."/>
            <person name="De vries R.P."/>
            <person name="Wiebenga A."/>
            <person name="Yadav J.S."/>
            <person name="Braun E.L."/>
            <person name="Baker S."/>
            <person name="Garre V."/>
            <person name="Horwitz B."/>
            <person name="Torres-Martinez S."/>
            <person name="Idnurm A."/>
            <person name="Herrera-Estrella A."/>
            <person name="Gabaldon T."/>
            <person name="Grigoriev I.V."/>
        </authorList>
    </citation>
    <scope>NUCLEOTIDE SEQUENCE [LARGE SCALE GENOMIC DNA]</scope>
    <source>
        <strain evidence="3">NRRL 1555(-)</strain>
    </source>
</reference>
<dbReference type="GeneID" id="28990367"/>
<sequence length="386" mass="42514">MVLPLSKLVVLEIAGLAPAPYAGMILADFGADVIRIDRTQGSNTDVLTRNKRSIALDLKNPLSIETIKRLVSKADVILDPFRPGVMEKLGLGPDVLLTVNEKLIYARLSGFGQTGPIALKAGHDLNYLAISGALEMMGRHKEVPHFPLNILADFAGGGMMCVMGIMIALFERVSSGKGQVIDANLTSGTSYLATFPMLMRQHKLLWEGERGTNTLDSGAHFYEVYRTKDDRFMAVACLEPQFYAQFLIGLNLSKEILPDQLDNAQWPAMKKRISGIFMTKTQSEWTRIFDDLDACTTPVLSMEDSVPGGDTPKTGQRWPRKAVFPQPAPLLSRTPGIHVADPTGDPFLTVGKHSVEILSQFEFDKTVIQRLLNEGAMVDVGFRHKM</sequence>
<dbReference type="STRING" id="763407.A0A167NGV2"/>
<dbReference type="Gene3D" id="3.40.50.10540">
    <property type="entry name" value="Crotonobetainyl-coa:carnitine coa-transferase, domain 1"/>
    <property type="match status" value="1"/>
</dbReference>
<dbReference type="GO" id="GO:0008111">
    <property type="term" value="F:alpha-methylacyl-CoA racemase activity"/>
    <property type="evidence" value="ECO:0007669"/>
    <property type="project" value="TreeGrafter"/>
</dbReference>
<dbReference type="InterPro" id="IPR003673">
    <property type="entry name" value="CoA-Trfase_fam_III"/>
</dbReference>
<dbReference type="PANTHER" id="PTHR48228">
    <property type="entry name" value="SUCCINYL-COA--D-CITRAMALATE COA-TRANSFERASE"/>
    <property type="match status" value="1"/>
</dbReference>
<keyword evidence="3" id="KW-1185">Reference proteome</keyword>
<proteinExistence type="inferred from homology"/>
<evidence type="ECO:0000256" key="1">
    <source>
        <dbReference type="ARBA" id="ARBA00008383"/>
    </source>
</evidence>
<evidence type="ECO:0000313" key="3">
    <source>
        <dbReference type="Proteomes" id="UP000077315"/>
    </source>
</evidence>
<comment type="similarity">
    <text evidence="1">Belongs to the CoA-transferase III family.</text>
</comment>
<organism evidence="2 3">
    <name type="scientific">Phycomyces blakesleeanus (strain ATCC 8743b / DSM 1359 / FGSC 10004 / NBRC 33097 / NRRL 1555)</name>
    <dbReference type="NCBI Taxonomy" id="763407"/>
    <lineage>
        <taxon>Eukaryota</taxon>
        <taxon>Fungi</taxon>
        <taxon>Fungi incertae sedis</taxon>
        <taxon>Mucoromycota</taxon>
        <taxon>Mucoromycotina</taxon>
        <taxon>Mucoromycetes</taxon>
        <taxon>Mucorales</taxon>
        <taxon>Phycomycetaceae</taxon>
        <taxon>Phycomyces</taxon>
    </lineage>
</organism>
<dbReference type="EMBL" id="KV440976">
    <property type="protein sequence ID" value="OAD75880.1"/>
    <property type="molecule type" value="Genomic_DNA"/>
</dbReference>
<dbReference type="InParanoid" id="A0A167NGV2"/>
<dbReference type="GO" id="GO:0005739">
    <property type="term" value="C:mitochondrion"/>
    <property type="evidence" value="ECO:0007669"/>
    <property type="project" value="TreeGrafter"/>
</dbReference>
<dbReference type="InterPro" id="IPR023606">
    <property type="entry name" value="CoA-Trfase_III_dom_1_sf"/>
</dbReference>
<dbReference type="AlphaFoldDB" id="A0A167NGV2"/>
<dbReference type="InterPro" id="IPR050509">
    <property type="entry name" value="CoA-transferase_III"/>
</dbReference>
<dbReference type="VEuPathDB" id="FungiDB:PHYBLDRAFT_132050"/>
<accession>A0A167NGV2</accession>
<dbReference type="Gene3D" id="3.30.1540.10">
    <property type="entry name" value="formyl-coa transferase, domain 3"/>
    <property type="match status" value="1"/>
</dbReference>
<name>A0A167NGV2_PHYB8</name>
<dbReference type="PANTHER" id="PTHR48228:SF5">
    <property type="entry name" value="ALPHA-METHYLACYL-COA RACEMASE"/>
    <property type="match status" value="1"/>
</dbReference>